<accession>I4EET0</accession>
<feature type="chain" id="PRO_5003689023" description="CHRD domain-containing protein" evidence="1">
    <location>
        <begin position="29"/>
        <end position="185"/>
    </location>
</feature>
<evidence type="ECO:0000256" key="1">
    <source>
        <dbReference type="SAM" id="SignalP"/>
    </source>
</evidence>
<keyword evidence="3" id="KW-1185">Reference proteome</keyword>
<dbReference type="RefSeq" id="WP_008476095.1">
    <property type="nucleotide sequence ID" value="NZ_CAGS01000114.1"/>
</dbReference>
<dbReference type="EMBL" id="CAGS01000114">
    <property type="protein sequence ID" value="CCF83192.1"/>
    <property type="molecule type" value="Genomic_DNA"/>
</dbReference>
<comment type="caution">
    <text evidence="2">The sequence shown here is derived from an EMBL/GenBank/DDBJ whole genome shotgun (WGS) entry which is preliminary data.</text>
</comment>
<gene>
    <name evidence="2" type="ORF">NITHO_2000003</name>
</gene>
<evidence type="ECO:0008006" key="4">
    <source>
        <dbReference type="Google" id="ProtNLM"/>
    </source>
</evidence>
<feature type="signal peptide" evidence="1">
    <location>
        <begin position="1"/>
        <end position="28"/>
    </location>
</feature>
<sequence length="185" mass="19057">MRRRVRMLWTCVLLVVLVAAMFPAVTSAAPAEKTKSFTIISSGQVPLLNIGVGGTLTGTFSGTQDSFAIDWTFRGFSGGGGPATASGTGTGSWDPSSHTLSLSLTGISSWDIPGFPQPQVGSATVTRLGPDLVSVSVGDIVSGIPMVVTPPFGNPFNNPFQFWTATAIGTGSVNLDALPGARAQR</sequence>
<evidence type="ECO:0000313" key="2">
    <source>
        <dbReference type="EMBL" id="CCF83192.1"/>
    </source>
</evidence>
<reference evidence="2 3" key="1">
    <citation type="journal article" date="2012" name="ISME J.">
        <title>Nitrification expanded: discovery, physiology and genomics of a nitrite-oxidizing bacterium from the phylum Chloroflexi.</title>
        <authorList>
            <person name="Sorokin D.Y."/>
            <person name="Lucker S."/>
            <person name="Vejmelkova D."/>
            <person name="Kostrikina N.A."/>
            <person name="Kleerebezem R."/>
            <person name="Rijpstra W.I."/>
            <person name="Damste J.S."/>
            <person name="Le Paslier D."/>
            <person name="Muyzer G."/>
            <person name="Wagner M."/>
            <person name="van Loosdrecht M.C."/>
            <person name="Daims H."/>
        </authorList>
    </citation>
    <scope>NUCLEOTIDE SEQUENCE [LARGE SCALE GENOMIC DNA]</scope>
    <source>
        <strain evidence="3">none</strain>
    </source>
</reference>
<dbReference type="AlphaFoldDB" id="I4EET0"/>
<name>I4EET0_9BACT</name>
<keyword evidence="1" id="KW-0732">Signal</keyword>
<evidence type="ECO:0000313" key="3">
    <source>
        <dbReference type="Proteomes" id="UP000004221"/>
    </source>
</evidence>
<organism evidence="2 3">
    <name type="scientific">Nitrolancea hollandica Lb</name>
    <dbReference type="NCBI Taxonomy" id="1129897"/>
    <lineage>
        <taxon>Bacteria</taxon>
        <taxon>Pseudomonadati</taxon>
        <taxon>Thermomicrobiota</taxon>
        <taxon>Thermomicrobia</taxon>
        <taxon>Sphaerobacterales</taxon>
        <taxon>Sphaerobacterineae</taxon>
        <taxon>Sphaerobacteraceae</taxon>
        <taxon>Nitrolancea</taxon>
    </lineage>
</organism>
<dbReference type="Proteomes" id="UP000004221">
    <property type="component" value="Unassembled WGS sequence"/>
</dbReference>
<proteinExistence type="predicted"/>
<protein>
    <recommendedName>
        <fullName evidence="4">CHRD domain-containing protein</fullName>
    </recommendedName>
</protein>